<feature type="domain" description="SHSP" evidence="5">
    <location>
        <begin position="105"/>
        <end position="205"/>
    </location>
</feature>
<dbReference type="PANTHER" id="PTHR46991:SF11">
    <property type="entry name" value="SMALL HEAT SHOCK PROTEIN HSPF"/>
    <property type="match status" value="1"/>
</dbReference>
<evidence type="ECO:0000256" key="4">
    <source>
        <dbReference type="RuleBase" id="RU003616"/>
    </source>
</evidence>
<dbReference type="InterPro" id="IPR008978">
    <property type="entry name" value="HSP20-like_chaperone"/>
</dbReference>
<keyword evidence="2" id="KW-0346">Stress response</keyword>
<dbReference type="SUPFAM" id="SSF49764">
    <property type="entry name" value="HSP20-like chaperones"/>
    <property type="match status" value="1"/>
</dbReference>
<accession>A0AA41VM03</accession>
<dbReference type="Proteomes" id="UP001177140">
    <property type="component" value="Unassembled WGS sequence"/>
</dbReference>
<dbReference type="InterPro" id="IPR044656">
    <property type="entry name" value="HSP14.7/HSP23.5/HSP23.6-like"/>
</dbReference>
<dbReference type="PROSITE" id="PS01031">
    <property type="entry name" value="SHSP"/>
    <property type="match status" value="1"/>
</dbReference>
<name>A0AA41VM03_PAPNU</name>
<dbReference type="AlphaFoldDB" id="A0AA41VM03"/>
<dbReference type="InterPro" id="IPR002068">
    <property type="entry name" value="A-crystallin/Hsp20_dom"/>
</dbReference>
<evidence type="ECO:0000256" key="1">
    <source>
        <dbReference type="ARBA" id="ARBA00022946"/>
    </source>
</evidence>
<evidence type="ECO:0000256" key="2">
    <source>
        <dbReference type="ARBA" id="ARBA00023016"/>
    </source>
</evidence>
<comment type="similarity">
    <text evidence="3 4">Belongs to the small heat shock protein (HSP20) family.</text>
</comment>
<dbReference type="Pfam" id="PF00011">
    <property type="entry name" value="HSP20"/>
    <property type="match status" value="1"/>
</dbReference>
<evidence type="ECO:0000259" key="5">
    <source>
        <dbReference type="PROSITE" id="PS01031"/>
    </source>
</evidence>
<dbReference type="CDD" id="cd00298">
    <property type="entry name" value="ACD_sHsps_p23-like"/>
    <property type="match status" value="1"/>
</dbReference>
<sequence>MALIIFSRKPVKKSTTSKVLKNSSPNRYVVSVVNPFSESFLPDFFHTLLKNSKEHAASSRSEASSDPYLSSDLFYDMESIPYEVLKDLFHGEGRQEENKMIKSSCSKKENKMKIWSAEENEGGVDLKINMPGFGKDDVQVTLEEKTLFIKGKEENAVNPISFELDLDIFKVNEMKAEMKNGVMKIFIPKVVEEKKEKNVVQVQIE</sequence>
<dbReference type="EMBL" id="JAJJMA010250541">
    <property type="protein sequence ID" value="MCL7043779.1"/>
    <property type="molecule type" value="Genomic_DNA"/>
</dbReference>
<evidence type="ECO:0000256" key="3">
    <source>
        <dbReference type="PROSITE-ProRule" id="PRU00285"/>
    </source>
</evidence>
<protein>
    <recommendedName>
        <fullName evidence="5">SHSP domain-containing protein</fullName>
    </recommendedName>
</protein>
<reference evidence="6" key="1">
    <citation type="submission" date="2022-03" db="EMBL/GenBank/DDBJ databases">
        <title>A functionally conserved STORR gene fusion in Papaver species that diverged 16.8 million years ago.</title>
        <authorList>
            <person name="Catania T."/>
        </authorList>
    </citation>
    <scope>NUCLEOTIDE SEQUENCE</scope>
    <source>
        <strain evidence="6">S-191538</strain>
    </source>
</reference>
<evidence type="ECO:0000313" key="6">
    <source>
        <dbReference type="EMBL" id="MCL7043779.1"/>
    </source>
</evidence>
<evidence type="ECO:0000313" key="7">
    <source>
        <dbReference type="Proteomes" id="UP001177140"/>
    </source>
</evidence>
<gene>
    <name evidence="6" type="ORF">MKW94_004074</name>
</gene>
<keyword evidence="1" id="KW-0809">Transit peptide</keyword>
<proteinExistence type="inferred from homology"/>
<dbReference type="Gene3D" id="2.60.40.790">
    <property type="match status" value="1"/>
</dbReference>
<comment type="caution">
    <text evidence="6">The sequence shown here is derived from an EMBL/GenBank/DDBJ whole genome shotgun (WGS) entry which is preliminary data.</text>
</comment>
<dbReference type="PANTHER" id="PTHR46991">
    <property type="entry name" value="23.5 KDA HEAT SHOCK PROTEIN, MITOCHONDRIAL"/>
    <property type="match status" value="1"/>
</dbReference>
<keyword evidence="7" id="KW-1185">Reference proteome</keyword>
<organism evidence="6 7">
    <name type="scientific">Papaver nudicaule</name>
    <name type="common">Iceland poppy</name>
    <dbReference type="NCBI Taxonomy" id="74823"/>
    <lineage>
        <taxon>Eukaryota</taxon>
        <taxon>Viridiplantae</taxon>
        <taxon>Streptophyta</taxon>
        <taxon>Embryophyta</taxon>
        <taxon>Tracheophyta</taxon>
        <taxon>Spermatophyta</taxon>
        <taxon>Magnoliopsida</taxon>
        <taxon>Ranunculales</taxon>
        <taxon>Papaveraceae</taxon>
        <taxon>Papaveroideae</taxon>
        <taxon>Papaver</taxon>
    </lineage>
</organism>